<keyword evidence="2" id="KW-1185">Reference proteome</keyword>
<dbReference type="EMBL" id="MU117971">
    <property type="protein sequence ID" value="KAF9652027.1"/>
    <property type="molecule type" value="Genomic_DNA"/>
</dbReference>
<evidence type="ECO:0000313" key="1">
    <source>
        <dbReference type="EMBL" id="KAF9652027.1"/>
    </source>
</evidence>
<reference evidence="1" key="1">
    <citation type="submission" date="2019-10" db="EMBL/GenBank/DDBJ databases">
        <authorList>
            <consortium name="DOE Joint Genome Institute"/>
            <person name="Kuo A."/>
            <person name="Miyauchi S."/>
            <person name="Kiss E."/>
            <person name="Drula E."/>
            <person name="Kohler A."/>
            <person name="Sanchez-Garcia M."/>
            <person name="Andreopoulos B."/>
            <person name="Barry K.W."/>
            <person name="Bonito G."/>
            <person name="Buee M."/>
            <person name="Carver A."/>
            <person name="Chen C."/>
            <person name="Cichocki N."/>
            <person name="Clum A."/>
            <person name="Culley D."/>
            <person name="Crous P.W."/>
            <person name="Fauchery L."/>
            <person name="Girlanda M."/>
            <person name="Hayes R."/>
            <person name="Keri Z."/>
            <person name="Labutti K."/>
            <person name="Lipzen A."/>
            <person name="Lombard V."/>
            <person name="Magnuson J."/>
            <person name="Maillard F."/>
            <person name="Morin E."/>
            <person name="Murat C."/>
            <person name="Nolan M."/>
            <person name="Ohm R."/>
            <person name="Pangilinan J."/>
            <person name="Pereira M."/>
            <person name="Perotto S."/>
            <person name="Peter M."/>
            <person name="Riley R."/>
            <person name="Sitrit Y."/>
            <person name="Stielow B."/>
            <person name="Szollosi G."/>
            <person name="Zifcakova L."/>
            <person name="Stursova M."/>
            <person name="Spatafora J.W."/>
            <person name="Tedersoo L."/>
            <person name="Vaario L.-M."/>
            <person name="Yamada A."/>
            <person name="Yan M."/>
            <person name="Wang P."/>
            <person name="Xu J."/>
            <person name="Bruns T."/>
            <person name="Baldrian P."/>
            <person name="Vilgalys R."/>
            <person name="Henrissat B."/>
            <person name="Grigoriev I.V."/>
            <person name="Hibbett D."/>
            <person name="Nagy L.G."/>
            <person name="Martin F.M."/>
        </authorList>
    </citation>
    <scope>NUCLEOTIDE SEQUENCE</scope>
    <source>
        <strain evidence="1">P2</strain>
    </source>
</reference>
<accession>A0ACB6ZR66</accession>
<gene>
    <name evidence="1" type="ORF">BDM02DRAFT_3109797</name>
</gene>
<organism evidence="1 2">
    <name type="scientific">Thelephora ganbajun</name>
    <name type="common">Ganba fungus</name>
    <dbReference type="NCBI Taxonomy" id="370292"/>
    <lineage>
        <taxon>Eukaryota</taxon>
        <taxon>Fungi</taxon>
        <taxon>Dikarya</taxon>
        <taxon>Basidiomycota</taxon>
        <taxon>Agaricomycotina</taxon>
        <taxon>Agaricomycetes</taxon>
        <taxon>Thelephorales</taxon>
        <taxon>Thelephoraceae</taxon>
        <taxon>Thelephora</taxon>
    </lineage>
</organism>
<evidence type="ECO:0000313" key="2">
    <source>
        <dbReference type="Proteomes" id="UP000886501"/>
    </source>
</evidence>
<sequence>MNSSNFASSFAPYTPPPDDPAHSNHPPGSRISNAWFPTHYQQSQSYQSGGIPTFNASVTGGQGALDEAESQVNRWESRLGPRIDAMAALAYVLGPLSALLLLILETQNDYVRFHAYQSGLLTGPLLLFRFLLSLVNFPQFLRTFTTLFIIFTSWGMAAKAFIDAERNSLARFQLPYIGPIAERWLSEE</sequence>
<comment type="caution">
    <text evidence="1">The sequence shown here is derived from an EMBL/GenBank/DDBJ whole genome shotgun (WGS) entry which is preliminary data.</text>
</comment>
<dbReference type="Proteomes" id="UP000886501">
    <property type="component" value="Unassembled WGS sequence"/>
</dbReference>
<name>A0ACB6ZR66_THEGA</name>
<proteinExistence type="predicted"/>
<reference evidence="1" key="2">
    <citation type="journal article" date="2020" name="Nat. Commun.">
        <title>Large-scale genome sequencing of mycorrhizal fungi provides insights into the early evolution of symbiotic traits.</title>
        <authorList>
            <person name="Miyauchi S."/>
            <person name="Kiss E."/>
            <person name="Kuo A."/>
            <person name="Drula E."/>
            <person name="Kohler A."/>
            <person name="Sanchez-Garcia M."/>
            <person name="Morin E."/>
            <person name="Andreopoulos B."/>
            <person name="Barry K.W."/>
            <person name="Bonito G."/>
            <person name="Buee M."/>
            <person name="Carver A."/>
            <person name="Chen C."/>
            <person name="Cichocki N."/>
            <person name="Clum A."/>
            <person name="Culley D."/>
            <person name="Crous P.W."/>
            <person name="Fauchery L."/>
            <person name="Girlanda M."/>
            <person name="Hayes R.D."/>
            <person name="Keri Z."/>
            <person name="LaButti K."/>
            <person name="Lipzen A."/>
            <person name="Lombard V."/>
            <person name="Magnuson J."/>
            <person name="Maillard F."/>
            <person name="Murat C."/>
            <person name="Nolan M."/>
            <person name="Ohm R.A."/>
            <person name="Pangilinan J."/>
            <person name="Pereira M.F."/>
            <person name="Perotto S."/>
            <person name="Peter M."/>
            <person name="Pfister S."/>
            <person name="Riley R."/>
            <person name="Sitrit Y."/>
            <person name="Stielow J.B."/>
            <person name="Szollosi G."/>
            <person name="Zifcakova L."/>
            <person name="Stursova M."/>
            <person name="Spatafora J.W."/>
            <person name="Tedersoo L."/>
            <person name="Vaario L.M."/>
            <person name="Yamada A."/>
            <person name="Yan M."/>
            <person name="Wang P."/>
            <person name="Xu J."/>
            <person name="Bruns T."/>
            <person name="Baldrian P."/>
            <person name="Vilgalys R."/>
            <person name="Dunand C."/>
            <person name="Henrissat B."/>
            <person name="Grigoriev I.V."/>
            <person name="Hibbett D."/>
            <person name="Nagy L.G."/>
            <person name="Martin F.M."/>
        </authorList>
    </citation>
    <scope>NUCLEOTIDE SEQUENCE</scope>
    <source>
        <strain evidence="1">P2</strain>
    </source>
</reference>
<protein>
    <submittedName>
        <fullName evidence="1">Uncharacterized protein</fullName>
    </submittedName>
</protein>